<dbReference type="PANTHER" id="PTHR33254">
    <property type="entry name" value="4-HYDROXY-4-METHYL-2-OXOGLUTARATE ALDOLASE 3-RELATED"/>
    <property type="match status" value="1"/>
</dbReference>
<keyword evidence="5" id="KW-0460">Magnesium</keyword>
<feature type="binding site" evidence="5">
    <location>
        <position position="125"/>
    </location>
    <ligand>
        <name>substrate</name>
    </ligand>
</feature>
<sequence>MEYEKKIINPRRDDLDPELIANCVEMKDTLSVSAVFSDALNRDGVMDHEIKFKSANKPFIGTALTVKLKPGDIVDCLPIFDIAKPGDVVVIDANGTPNTSIWGGLMSGLARAAGVVGAVVDGSVRDTDEAKLLDFPVAARSVSPRAAHSAYTGRTKPIEINVPVTCGGQIVNPGDLVVADELGVTVVPYDLLAEVYPLAREQAAKEEATRAEILNGATVEELLAKFGRI</sequence>
<name>A0A1J4QD64_9GAMM</name>
<keyword evidence="5" id="KW-0479">Metal-binding</keyword>
<comment type="caution">
    <text evidence="6">The sequence shown here is derived from an EMBL/GenBank/DDBJ whole genome shotgun (WGS) entry which is preliminary data.</text>
</comment>
<dbReference type="Proteomes" id="UP000243073">
    <property type="component" value="Unassembled WGS sequence"/>
</dbReference>
<evidence type="ECO:0000256" key="1">
    <source>
        <dbReference type="ARBA" id="ARBA00001968"/>
    </source>
</evidence>
<comment type="cofactor">
    <cofactor evidence="1">
        <name>a divalent metal cation</name>
        <dbReference type="ChEBI" id="CHEBI:60240"/>
    </cofactor>
</comment>
<evidence type="ECO:0000256" key="2">
    <source>
        <dbReference type="ARBA" id="ARBA00016549"/>
    </source>
</evidence>
<accession>A0A1J4QD64</accession>
<comment type="cofactor">
    <cofactor evidence="5">
        <name>Mg(2+)</name>
        <dbReference type="ChEBI" id="CHEBI:18420"/>
    </cofactor>
</comment>
<dbReference type="InterPro" id="IPR005493">
    <property type="entry name" value="RraA/RraA-like"/>
</dbReference>
<proteinExistence type="predicted"/>
<protein>
    <recommendedName>
        <fullName evidence="2">Putative 4-hydroxy-4-methyl-2-oxoglutarate aldolase</fullName>
    </recommendedName>
    <alternativeName>
        <fullName evidence="3">Regulator of ribonuclease activity homolog</fullName>
    </alternativeName>
    <alternativeName>
        <fullName evidence="4">RraA-like protein</fullName>
    </alternativeName>
</protein>
<dbReference type="OrthoDB" id="8717144at2"/>
<evidence type="ECO:0000256" key="3">
    <source>
        <dbReference type="ARBA" id="ARBA00029596"/>
    </source>
</evidence>
<dbReference type="CDD" id="cd16841">
    <property type="entry name" value="RraA_family"/>
    <property type="match status" value="1"/>
</dbReference>
<organism evidence="6 7">
    <name type="scientific">Oceanisphaera psychrotolerans</name>
    <dbReference type="NCBI Taxonomy" id="1414654"/>
    <lineage>
        <taxon>Bacteria</taxon>
        <taxon>Pseudomonadati</taxon>
        <taxon>Pseudomonadota</taxon>
        <taxon>Gammaproteobacteria</taxon>
        <taxon>Aeromonadales</taxon>
        <taxon>Aeromonadaceae</taxon>
        <taxon>Oceanisphaera</taxon>
    </lineage>
</organism>
<dbReference type="InterPro" id="IPR036704">
    <property type="entry name" value="RraA/RraA-like_sf"/>
</dbReference>
<feature type="binding site" evidence="5">
    <location>
        <begin position="103"/>
        <end position="106"/>
    </location>
    <ligand>
        <name>substrate</name>
    </ligand>
</feature>
<evidence type="ECO:0000256" key="5">
    <source>
        <dbReference type="PIRSR" id="PIRSR605493-1"/>
    </source>
</evidence>
<dbReference type="Gene3D" id="3.50.30.40">
    <property type="entry name" value="Ribonuclease E inhibitor RraA/RraA-like"/>
    <property type="match status" value="1"/>
</dbReference>
<evidence type="ECO:0000313" key="7">
    <source>
        <dbReference type="Proteomes" id="UP000243073"/>
    </source>
</evidence>
<dbReference type="Pfam" id="PF03737">
    <property type="entry name" value="RraA-like"/>
    <property type="match status" value="1"/>
</dbReference>
<dbReference type="RefSeq" id="WP_071472949.1">
    <property type="nucleotide sequence ID" value="NZ_MDKE01000024.1"/>
</dbReference>
<dbReference type="AlphaFoldDB" id="A0A1J4QD64"/>
<gene>
    <name evidence="6" type="ORF">BFR47_14830</name>
</gene>
<reference evidence="6 7" key="1">
    <citation type="submission" date="2016-07" db="EMBL/GenBank/DDBJ databases">
        <title>Draft Genome Sequence of Oceanisphaera psychrotolerans, isolated from coastal sediment samples.</title>
        <authorList>
            <person name="Zhuo S."/>
            <person name="Ruan Z."/>
        </authorList>
    </citation>
    <scope>NUCLEOTIDE SEQUENCE [LARGE SCALE GENOMIC DNA]</scope>
    <source>
        <strain evidence="6 7">LAM-WHM-ZC</strain>
    </source>
</reference>
<dbReference type="EMBL" id="MDKE01000024">
    <property type="protein sequence ID" value="OIN08935.1"/>
    <property type="molecule type" value="Genomic_DNA"/>
</dbReference>
<dbReference type="STRING" id="1414654.BFR47_14830"/>
<evidence type="ECO:0000313" key="6">
    <source>
        <dbReference type="EMBL" id="OIN08935.1"/>
    </source>
</evidence>
<dbReference type="PANTHER" id="PTHR33254:SF4">
    <property type="entry name" value="4-HYDROXY-4-METHYL-2-OXOGLUTARATE ALDOLASE 3-RELATED"/>
    <property type="match status" value="1"/>
</dbReference>
<dbReference type="SUPFAM" id="SSF89562">
    <property type="entry name" value="RraA-like"/>
    <property type="match status" value="1"/>
</dbReference>
<evidence type="ECO:0000256" key="4">
    <source>
        <dbReference type="ARBA" id="ARBA00030169"/>
    </source>
</evidence>
<feature type="binding site" evidence="5">
    <location>
        <position position="126"/>
    </location>
    <ligand>
        <name>Mg(2+)</name>
        <dbReference type="ChEBI" id="CHEBI:18420"/>
    </ligand>
</feature>
<dbReference type="GO" id="GO:0046872">
    <property type="term" value="F:metal ion binding"/>
    <property type="evidence" value="ECO:0007669"/>
    <property type="project" value="UniProtKB-KW"/>
</dbReference>
<keyword evidence="7" id="KW-1185">Reference proteome</keyword>